<protein>
    <submittedName>
        <fullName evidence="1">Uncharacterized protein</fullName>
    </submittedName>
</protein>
<comment type="caution">
    <text evidence="1">The sequence shown here is derived from an EMBL/GenBank/DDBJ whole genome shotgun (WGS) entry which is preliminary data.</text>
</comment>
<dbReference type="AlphaFoldDB" id="A0A8H7W9C7"/>
<name>A0A8H7W9C7_9HELO</name>
<evidence type="ECO:0000313" key="2">
    <source>
        <dbReference type="Proteomes" id="UP000664132"/>
    </source>
</evidence>
<keyword evidence="2" id="KW-1185">Reference proteome</keyword>
<gene>
    <name evidence="1" type="ORF">IFR04_009543</name>
</gene>
<organism evidence="1 2">
    <name type="scientific">Cadophora malorum</name>
    <dbReference type="NCBI Taxonomy" id="108018"/>
    <lineage>
        <taxon>Eukaryota</taxon>
        <taxon>Fungi</taxon>
        <taxon>Dikarya</taxon>
        <taxon>Ascomycota</taxon>
        <taxon>Pezizomycotina</taxon>
        <taxon>Leotiomycetes</taxon>
        <taxon>Helotiales</taxon>
        <taxon>Ploettnerulaceae</taxon>
        <taxon>Cadophora</taxon>
    </lineage>
</organism>
<dbReference type="Proteomes" id="UP000664132">
    <property type="component" value="Unassembled WGS sequence"/>
</dbReference>
<sequence length="278" mass="31463">MAYEVTNLGLRIRLMVSPEIRRKLPFSMVGDRSGNFRWAGLNCLRIGGGPPIGIWLSELTLHKDHRSTGQYMRANSQELHPGTENLPLRMTEIYVIESDQQVMMGLGAFRRRRELEIDKPCSIDFSGLRSLTYKLHHVEGWKVNNSFHLADVDNLAHVSIPVKGQGTLLFKNASHEMFGIVLDLKADGLKWDLTYSSPSYNDDVEMNLEYVHHQIEHEPDQVGGFLSYGEWATGYFTDGYDLSLKVDHSVVLGQLGFAMRLKSSVKKGGIFDFEDEDG</sequence>
<proteinExistence type="predicted"/>
<reference evidence="1" key="1">
    <citation type="submission" date="2021-02" db="EMBL/GenBank/DDBJ databases">
        <title>Genome sequence Cadophora malorum strain M34.</title>
        <authorList>
            <person name="Stefanovic E."/>
            <person name="Vu D."/>
            <person name="Scully C."/>
            <person name="Dijksterhuis J."/>
            <person name="Roader J."/>
            <person name="Houbraken J."/>
        </authorList>
    </citation>
    <scope>NUCLEOTIDE SEQUENCE</scope>
    <source>
        <strain evidence="1">M34</strain>
    </source>
</reference>
<accession>A0A8H7W9C7</accession>
<dbReference type="EMBL" id="JAFJYH010000158">
    <property type="protein sequence ID" value="KAG4417328.1"/>
    <property type="molecule type" value="Genomic_DNA"/>
</dbReference>
<evidence type="ECO:0000313" key="1">
    <source>
        <dbReference type="EMBL" id="KAG4417328.1"/>
    </source>
</evidence>
<dbReference type="OrthoDB" id="3540201at2759"/>